<feature type="compositionally biased region" description="Low complexity" evidence="1">
    <location>
        <begin position="122"/>
        <end position="139"/>
    </location>
</feature>
<dbReference type="OrthoDB" id="1931904at2759"/>
<name>A0A444YVV2_ARAHY</name>
<sequence>MFEESLSSSTSSLTSWFTPTMFFLLLQLVIATIYIISSLSNNNDKHHEHHEPQQPLARSPSLLHRLKSLNFYNYHEQQPQQLPHEINNYLFQQQQPLPRSPSLLQRLKSINFYSNHPHHTSQEPQQTQQTQQLPRSPSSVIQRLKSINLQTYFPTETLSSYFTPEQPKKKTHVPKIPKVKKQEEEQQVEEYEDGDVVGEIMFRNNNNHDVDEDSCASMDEIFSKLQQGQTGNFTRTHSDTKPASGEVPVKLPRKMKKSASTKSAFSHFEEVDIVETRRPATARESGAAAEEGGGDGGVDAKADDFINRFKQQLKLQRLDSIMRYKEMIGRGTAK</sequence>
<keyword evidence="4" id="KW-1185">Reference proteome</keyword>
<feature type="transmembrane region" description="Helical" evidence="2">
    <location>
        <begin position="16"/>
        <end position="36"/>
    </location>
</feature>
<dbReference type="PANTHER" id="PTHR33098:SF53">
    <property type="entry name" value="OS05G0540900 PROTEIN"/>
    <property type="match status" value="1"/>
</dbReference>
<gene>
    <name evidence="3" type="ORF">Ahy_B06g085819</name>
</gene>
<proteinExistence type="predicted"/>
<evidence type="ECO:0000313" key="4">
    <source>
        <dbReference type="Proteomes" id="UP000289738"/>
    </source>
</evidence>
<protein>
    <recommendedName>
        <fullName evidence="5">DUF4408 domain-containing protein</fullName>
    </recommendedName>
</protein>
<dbReference type="Gramene" id="arahy.Tifrunner.gnm2.ann2.Ah16g505300.1">
    <property type="protein sequence ID" value="arahy.Tifrunner.gnm2.ann2.Ah16g505300.1-CDS-1"/>
    <property type="gene ID" value="arahy.Tifrunner.gnm2.ann2.Ah16g505300"/>
</dbReference>
<keyword evidence="2" id="KW-0472">Membrane</keyword>
<accession>A0A444YVV2</accession>
<feature type="region of interest" description="Disordered" evidence="1">
    <location>
        <begin position="277"/>
        <end position="299"/>
    </location>
</feature>
<evidence type="ECO:0000256" key="2">
    <source>
        <dbReference type="SAM" id="Phobius"/>
    </source>
</evidence>
<evidence type="ECO:0000313" key="3">
    <source>
        <dbReference type="EMBL" id="RYR06014.1"/>
    </source>
</evidence>
<evidence type="ECO:0008006" key="5">
    <source>
        <dbReference type="Google" id="ProtNLM"/>
    </source>
</evidence>
<dbReference type="Pfam" id="PF05553">
    <property type="entry name" value="DUF761"/>
    <property type="match status" value="1"/>
</dbReference>
<dbReference type="EMBL" id="SDMP01000016">
    <property type="protein sequence ID" value="RYR06014.1"/>
    <property type="molecule type" value="Genomic_DNA"/>
</dbReference>
<reference evidence="3 4" key="1">
    <citation type="submission" date="2019-01" db="EMBL/GenBank/DDBJ databases">
        <title>Sequencing of cultivated peanut Arachis hypogaea provides insights into genome evolution and oil improvement.</title>
        <authorList>
            <person name="Chen X."/>
        </authorList>
    </citation>
    <scope>NUCLEOTIDE SEQUENCE [LARGE SCALE GENOMIC DNA]</scope>
    <source>
        <strain evidence="4">cv. Fuhuasheng</strain>
        <tissue evidence="3">Leaves</tissue>
    </source>
</reference>
<comment type="caution">
    <text evidence="3">The sequence shown here is derived from an EMBL/GenBank/DDBJ whole genome shotgun (WGS) entry which is preliminary data.</text>
</comment>
<feature type="region of interest" description="Disordered" evidence="1">
    <location>
        <begin position="164"/>
        <end position="191"/>
    </location>
</feature>
<evidence type="ECO:0000256" key="1">
    <source>
        <dbReference type="SAM" id="MobiDB-lite"/>
    </source>
</evidence>
<feature type="compositionally biased region" description="Basic residues" evidence="1">
    <location>
        <begin position="169"/>
        <end position="179"/>
    </location>
</feature>
<keyword evidence="2" id="KW-0812">Transmembrane</keyword>
<dbReference type="PANTHER" id="PTHR33098">
    <property type="entry name" value="COTTON FIBER (DUF761)"/>
    <property type="match status" value="1"/>
</dbReference>
<dbReference type="InterPro" id="IPR008480">
    <property type="entry name" value="DUF761_pln"/>
</dbReference>
<dbReference type="STRING" id="3818.A0A444YVV2"/>
<dbReference type="SMR" id="A0A444YVV2"/>
<keyword evidence="2" id="KW-1133">Transmembrane helix</keyword>
<dbReference type="Proteomes" id="UP000289738">
    <property type="component" value="Chromosome B06"/>
</dbReference>
<organism evidence="3 4">
    <name type="scientific">Arachis hypogaea</name>
    <name type="common">Peanut</name>
    <dbReference type="NCBI Taxonomy" id="3818"/>
    <lineage>
        <taxon>Eukaryota</taxon>
        <taxon>Viridiplantae</taxon>
        <taxon>Streptophyta</taxon>
        <taxon>Embryophyta</taxon>
        <taxon>Tracheophyta</taxon>
        <taxon>Spermatophyta</taxon>
        <taxon>Magnoliopsida</taxon>
        <taxon>eudicotyledons</taxon>
        <taxon>Gunneridae</taxon>
        <taxon>Pentapetalae</taxon>
        <taxon>rosids</taxon>
        <taxon>fabids</taxon>
        <taxon>Fabales</taxon>
        <taxon>Fabaceae</taxon>
        <taxon>Papilionoideae</taxon>
        <taxon>50 kb inversion clade</taxon>
        <taxon>dalbergioids sensu lato</taxon>
        <taxon>Dalbergieae</taxon>
        <taxon>Pterocarpus clade</taxon>
        <taxon>Arachis</taxon>
    </lineage>
</organism>
<feature type="region of interest" description="Disordered" evidence="1">
    <location>
        <begin position="114"/>
        <end position="139"/>
    </location>
</feature>
<dbReference type="AlphaFoldDB" id="A0A444YVV2"/>